<reference evidence="1 2" key="1">
    <citation type="journal article" date="2018" name="Front. Plant Sci.">
        <title>Red Clover (Trifolium pratense) and Zigzag Clover (T. medium) - A Picture of Genomic Similarities and Differences.</title>
        <authorList>
            <person name="Dluhosova J."/>
            <person name="Istvanek J."/>
            <person name="Nedelnik J."/>
            <person name="Repkova J."/>
        </authorList>
    </citation>
    <scope>NUCLEOTIDE SEQUENCE [LARGE SCALE GENOMIC DNA]</scope>
    <source>
        <strain evidence="2">cv. 10/8</strain>
        <tissue evidence="1">Leaf</tissue>
    </source>
</reference>
<protein>
    <submittedName>
        <fullName evidence="1">Uncharacterized protein</fullName>
    </submittedName>
</protein>
<keyword evidence="2" id="KW-1185">Reference proteome</keyword>
<sequence>MIHIVVKTHEDHLIDRGRRGYINVAKRGHDGSSWKTWVSSASGGGKTTVIHCKSWERGRLASDSGVSPLGTTYPYRPCALWA</sequence>
<evidence type="ECO:0000313" key="2">
    <source>
        <dbReference type="Proteomes" id="UP000265520"/>
    </source>
</evidence>
<name>A0A392S581_9FABA</name>
<comment type="caution">
    <text evidence="1">The sequence shown here is derived from an EMBL/GenBank/DDBJ whole genome shotgun (WGS) entry which is preliminary data.</text>
</comment>
<evidence type="ECO:0000313" key="1">
    <source>
        <dbReference type="EMBL" id="MCI43036.1"/>
    </source>
</evidence>
<accession>A0A392S581</accession>
<organism evidence="1 2">
    <name type="scientific">Trifolium medium</name>
    <dbReference type="NCBI Taxonomy" id="97028"/>
    <lineage>
        <taxon>Eukaryota</taxon>
        <taxon>Viridiplantae</taxon>
        <taxon>Streptophyta</taxon>
        <taxon>Embryophyta</taxon>
        <taxon>Tracheophyta</taxon>
        <taxon>Spermatophyta</taxon>
        <taxon>Magnoliopsida</taxon>
        <taxon>eudicotyledons</taxon>
        <taxon>Gunneridae</taxon>
        <taxon>Pentapetalae</taxon>
        <taxon>rosids</taxon>
        <taxon>fabids</taxon>
        <taxon>Fabales</taxon>
        <taxon>Fabaceae</taxon>
        <taxon>Papilionoideae</taxon>
        <taxon>50 kb inversion clade</taxon>
        <taxon>NPAAA clade</taxon>
        <taxon>Hologalegina</taxon>
        <taxon>IRL clade</taxon>
        <taxon>Trifolieae</taxon>
        <taxon>Trifolium</taxon>
    </lineage>
</organism>
<dbReference type="Proteomes" id="UP000265520">
    <property type="component" value="Unassembled WGS sequence"/>
</dbReference>
<dbReference type="EMBL" id="LXQA010312235">
    <property type="protein sequence ID" value="MCI43036.1"/>
    <property type="molecule type" value="Genomic_DNA"/>
</dbReference>
<proteinExistence type="predicted"/>
<dbReference type="AlphaFoldDB" id="A0A392S581"/>